<reference evidence="2" key="1">
    <citation type="submission" date="2022-07" db="EMBL/GenBank/DDBJ databases">
        <title>Draft genome sequence of Zalerion maritima ATCC 34329, a (micro)plastics degrading marine fungus.</title>
        <authorList>
            <person name="Paco A."/>
            <person name="Goncalves M.F.M."/>
            <person name="Rocha-Santos T.A.P."/>
            <person name="Alves A."/>
        </authorList>
    </citation>
    <scope>NUCLEOTIDE SEQUENCE</scope>
    <source>
        <strain evidence="2">ATCC 34329</strain>
    </source>
</reference>
<organism evidence="2 3">
    <name type="scientific">Zalerion maritima</name>
    <dbReference type="NCBI Taxonomy" id="339359"/>
    <lineage>
        <taxon>Eukaryota</taxon>
        <taxon>Fungi</taxon>
        <taxon>Dikarya</taxon>
        <taxon>Ascomycota</taxon>
        <taxon>Pezizomycotina</taxon>
        <taxon>Sordariomycetes</taxon>
        <taxon>Lulworthiomycetidae</taxon>
        <taxon>Lulworthiales</taxon>
        <taxon>Lulworthiaceae</taxon>
        <taxon>Zalerion</taxon>
    </lineage>
</organism>
<dbReference type="AlphaFoldDB" id="A0AAD5RVI6"/>
<keyword evidence="3" id="KW-1185">Reference proteome</keyword>
<proteinExistence type="predicted"/>
<evidence type="ECO:0000313" key="3">
    <source>
        <dbReference type="Proteomes" id="UP001201980"/>
    </source>
</evidence>
<dbReference type="EMBL" id="JAKWBI020000055">
    <property type="protein sequence ID" value="KAJ2904388.1"/>
    <property type="molecule type" value="Genomic_DNA"/>
</dbReference>
<name>A0AAD5RVI6_9PEZI</name>
<dbReference type="Proteomes" id="UP001201980">
    <property type="component" value="Unassembled WGS sequence"/>
</dbReference>
<evidence type="ECO:0000256" key="1">
    <source>
        <dbReference type="SAM" id="SignalP"/>
    </source>
</evidence>
<evidence type="ECO:0000313" key="2">
    <source>
        <dbReference type="EMBL" id="KAJ2904388.1"/>
    </source>
</evidence>
<protein>
    <submittedName>
        <fullName evidence="2">Uncharacterized protein</fullName>
    </submittedName>
</protein>
<keyword evidence="1" id="KW-0732">Signal</keyword>
<feature type="signal peptide" evidence="1">
    <location>
        <begin position="1"/>
        <end position="29"/>
    </location>
</feature>
<gene>
    <name evidence="2" type="ORF">MKZ38_008173</name>
</gene>
<feature type="chain" id="PRO_5041961003" evidence="1">
    <location>
        <begin position="30"/>
        <end position="221"/>
    </location>
</feature>
<sequence length="221" mass="23114">MRPFASLVQGGLATLVVLTLPSLVISADASSMSTSLLYYYDEPYLATLPTQTWHLGPGKVSFITDDSDSTTELDLGWKVGPVKVQNQIIIPMDIAGLGGGVYYKLSSISLSGNLDLGANGKFDGIKINILSDLASGSVAGGALSQLANPTVEPTSGDFSVTYDISPDSTASEAEKKQLCEGGVDSWEMTLQLFASASGGAVLDGMDGTPLMLSLEAEWFDC</sequence>
<comment type="caution">
    <text evidence="2">The sequence shown here is derived from an EMBL/GenBank/DDBJ whole genome shotgun (WGS) entry which is preliminary data.</text>
</comment>
<accession>A0AAD5RVI6</accession>